<dbReference type="PANTHER" id="PTHR30153">
    <property type="entry name" value="REPLICATIVE DNA HELICASE DNAB"/>
    <property type="match status" value="1"/>
</dbReference>
<comment type="caution">
    <text evidence="3">The sequence shown here is derived from an EMBL/GenBank/DDBJ whole genome shotgun (WGS) entry which is preliminary data.</text>
</comment>
<feature type="compositionally biased region" description="Basic and acidic residues" evidence="1">
    <location>
        <begin position="1"/>
        <end position="14"/>
    </location>
</feature>
<dbReference type="Proteomes" id="UP000222310">
    <property type="component" value="Unassembled WGS sequence"/>
</dbReference>
<proteinExistence type="predicted"/>
<protein>
    <recommendedName>
        <fullName evidence="2">SF4 helicase domain-containing protein</fullName>
    </recommendedName>
</protein>
<sequence>MSREVESRNDKRPVLSDLRSSGAVEQDSDVVIMLYREEMHNPDTPERGIAELIVRKQRNGPTGTVKLLFDNQFTKFKNLVRQREF</sequence>
<evidence type="ECO:0000313" key="4">
    <source>
        <dbReference type="Proteomes" id="UP000222310"/>
    </source>
</evidence>
<accession>A0A9Q5ZE86</accession>
<reference evidence="3 4" key="1">
    <citation type="submission" date="2015-02" db="EMBL/GenBank/DDBJ databases">
        <title>Nostoc linckia genome annotation.</title>
        <authorList>
            <person name="Zhou Z."/>
        </authorList>
    </citation>
    <scope>NUCLEOTIDE SEQUENCE [LARGE SCALE GENOMIC DNA]</scope>
    <source>
        <strain evidence="4">z8</strain>
    </source>
</reference>
<dbReference type="Gene3D" id="3.40.50.300">
    <property type="entry name" value="P-loop containing nucleotide triphosphate hydrolases"/>
    <property type="match status" value="1"/>
</dbReference>
<evidence type="ECO:0000313" key="3">
    <source>
        <dbReference type="EMBL" id="PHK05306.1"/>
    </source>
</evidence>
<name>A0A9Q5ZE86_NOSLI</name>
<evidence type="ECO:0000259" key="2">
    <source>
        <dbReference type="PROSITE" id="PS51199"/>
    </source>
</evidence>
<organism evidence="3 4">
    <name type="scientific">Nostoc linckia z8</name>
    <dbReference type="NCBI Taxonomy" id="1628746"/>
    <lineage>
        <taxon>Bacteria</taxon>
        <taxon>Bacillati</taxon>
        <taxon>Cyanobacteriota</taxon>
        <taxon>Cyanophyceae</taxon>
        <taxon>Nostocales</taxon>
        <taxon>Nostocaceae</taxon>
        <taxon>Nostoc</taxon>
    </lineage>
</organism>
<dbReference type="GO" id="GO:0005829">
    <property type="term" value="C:cytosol"/>
    <property type="evidence" value="ECO:0007669"/>
    <property type="project" value="TreeGrafter"/>
</dbReference>
<dbReference type="InterPro" id="IPR007694">
    <property type="entry name" value="DNA_helicase_DnaB-like_C"/>
</dbReference>
<dbReference type="PROSITE" id="PS51199">
    <property type="entry name" value="SF4_HELICASE"/>
    <property type="match status" value="1"/>
</dbReference>
<dbReference type="EMBL" id="LAHD01000016">
    <property type="protein sequence ID" value="PHK05306.1"/>
    <property type="molecule type" value="Genomic_DNA"/>
</dbReference>
<dbReference type="GO" id="GO:0005524">
    <property type="term" value="F:ATP binding"/>
    <property type="evidence" value="ECO:0007669"/>
    <property type="project" value="InterPro"/>
</dbReference>
<dbReference type="GO" id="GO:0006260">
    <property type="term" value="P:DNA replication"/>
    <property type="evidence" value="ECO:0007669"/>
    <property type="project" value="InterPro"/>
</dbReference>
<dbReference type="RefSeq" id="WP_244918121.1">
    <property type="nucleotide sequence ID" value="NZ_LAHD01000016.1"/>
</dbReference>
<dbReference type="SUPFAM" id="SSF52540">
    <property type="entry name" value="P-loop containing nucleoside triphosphate hydrolases"/>
    <property type="match status" value="1"/>
</dbReference>
<gene>
    <name evidence="3" type="ORF">VF08_07955</name>
</gene>
<dbReference type="PANTHER" id="PTHR30153:SF2">
    <property type="entry name" value="REPLICATIVE DNA HELICASE"/>
    <property type="match status" value="1"/>
</dbReference>
<dbReference type="AlphaFoldDB" id="A0A9Q5ZE86"/>
<dbReference type="GO" id="GO:0003678">
    <property type="term" value="F:DNA helicase activity"/>
    <property type="evidence" value="ECO:0007669"/>
    <property type="project" value="InterPro"/>
</dbReference>
<dbReference type="Pfam" id="PF03796">
    <property type="entry name" value="DnaB_C"/>
    <property type="match status" value="1"/>
</dbReference>
<feature type="region of interest" description="Disordered" evidence="1">
    <location>
        <begin position="1"/>
        <end position="24"/>
    </location>
</feature>
<feature type="domain" description="SF4 helicase" evidence="2">
    <location>
        <begin position="1"/>
        <end position="83"/>
    </location>
</feature>
<dbReference type="GeneID" id="57095932"/>
<evidence type="ECO:0000256" key="1">
    <source>
        <dbReference type="SAM" id="MobiDB-lite"/>
    </source>
</evidence>
<dbReference type="InterPro" id="IPR027417">
    <property type="entry name" value="P-loop_NTPase"/>
</dbReference>